<sequence>MNIQVSIIKILSIIFLLTSCSFLSNKNYNSYNIDELYLNLSDFKKNYKGMTRAQIIYIFGNPIISDAFNDVYHYIFCKRLKNNICEKITLNIFFEEDKVCSFSLEKLK</sequence>
<comment type="function">
    <text evidence="4">Part of the outer membrane protein assembly complex, which is involved in assembly and insertion of beta-barrel proteins into the outer membrane.</text>
</comment>
<dbReference type="KEGG" id="baph:IX46_00975"/>
<dbReference type="InterPro" id="IPR026592">
    <property type="entry name" value="BamE"/>
</dbReference>
<evidence type="ECO:0000313" key="7">
    <source>
        <dbReference type="Proteomes" id="UP000066321"/>
    </source>
</evidence>
<organism evidence="6 7">
    <name type="scientific">Buchnera aphidicola</name>
    <name type="common">Aphis glycines</name>
    <dbReference type="NCBI Taxonomy" id="1265350"/>
    <lineage>
        <taxon>Bacteria</taxon>
        <taxon>Pseudomonadati</taxon>
        <taxon>Pseudomonadota</taxon>
        <taxon>Gammaproteobacteria</taxon>
        <taxon>Enterobacterales</taxon>
        <taxon>Erwiniaceae</taxon>
        <taxon>Buchnera</taxon>
    </lineage>
</organism>
<dbReference type="Pfam" id="PF04355">
    <property type="entry name" value="BamE"/>
    <property type="match status" value="1"/>
</dbReference>
<evidence type="ECO:0000256" key="2">
    <source>
        <dbReference type="ARBA" id="ARBA00023136"/>
    </source>
</evidence>
<dbReference type="OrthoDB" id="9808250at2"/>
<dbReference type="PATRIC" id="fig|1265350.3.peg.183"/>
<dbReference type="InterPro" id="IPR007450">
    <property type="entry name" value="BamE_dom"/>
</dbReference>
<dbReference type="AlphaFoldDB" id="A0A0M4HAU3"/>
<dbReference type="GO" id="GO:0051205">
    <property type="term" value="P:protein insertion into membrane"/>
    <property type="evidence" value="ECO:0007669"/>
    <property type="project" value="UniProtKB-UniRule"/>
</dbReference>
<protein>
    <recommendedName>
        <fullName evidence="4">Outer membrane protein assembly factor BamE</fullName>
    </recommendedName>
</protein>
<dbReference type="GO" id="GO:0009279">
    <property type="term" value="C:cell outer membrane"/>
    <property type="evidence" value="ECO:0007669"/>
    <property type="project" value="UniProtKB-SubCell"/>
</dbReference>
<evidence type="ECO:0000259" key="5">
    <source>
        <dbReference type="Pfam" id="PF04355"/>
    </source>
</evidence>
<comment type="similarity">
    <text evidence="4">Belongs to the BamE family.</text>
</comment>
<comment type="subcellular location">
    <subcellularLocation>
        <location evidence="4">Cell outer membrane</location>
    </subcellularLocation>
</comment>
<evidence type="ECO:0000256" key="4">
    <source>
        <dbReference type="HAMAP-Rule" id="MF_00925"/>
    </source>
</evidence>
<gene>
    <name evidence="4" type="primary">bamE</name>
    <name evidence="6" type="ORF">IX46_00975</name>
</gene>
<evidence type="ECO:0000256" key="3">
    <source>
        <dbReference type="ARBA" id="ARBA00023237"/>
    </source>
</evidence>
<dbReference type="RefSeq" id="WP_053940159.1">
    <property type="nucleotide sequence ID" value="NZ_CP009253.1"/>
</dbReference>
<dbReference type="STRING" id="1265350.IX46_00975"/>
<accession>A0A0M4HAU3</accession>
<dbReference type="Gene3D" id="3.30.1450.10">
    <property type="match status" value="1"/>
</dbReference>
<proteinExistence type="inferred from homology"/>
<name>A0A0M4HAU3_9GAMM</name>
<reference evidence="6 7" key="1">
    <citation type="journal article" date="2015" name="J Genomics">
        <title>Whole Genome Sequence of the Soybean Aphid Endosymbiont Buchnera aphidicola and Genetic Differentiation among Biotype-Specific Strains.</title>
        <authorList>
            <person name="Cassone B.J."/>
            <person name="Wenger J.A."/>
            <person name="Michel A.P."/>
        </authorList>
    </citation>
    <scope>NUCLEOTIDE SEQUENCE [LARGE SCALE GENOMIC DNA]</scope>
    <source>
        <strain evidence="6 7">BAg</strain>
    </source>
</reference>
<dbReference type="HAMAP" id="MF_00925">
    <property type="entry name" value="OM_assembly_BamE"/>
    <property type="match status" value="1"/>
</dbReference>
<dbReference type="Proteomes" id="UP000066321">
    <property type="component" value="Chromosome"/>
</dbReference>
<evidence type="ECO:0000256" key="1">
    <source>
        <dbReference type="ARBA" id="ARBA00022729"/>
    </source>
</evidence>
<comment type="subunit">
    <text evidence="4">Part of the Bam complex, which is composed of the outer membrane protein BamA, and four lipoproteins BamB, BamC, BamD and BamE.</text>
</comment>
<feature type="domain" description="Outer membrane protein assembly factor BamE" evidence="5">
    <location>
        <begin position="37"/>
        <end position="101"/>
    </location>
</feature>
<dbReference type="EMBL" id="CP009253">
    <property type="protein sequence ID" value="ALD15149.1"/>
    <property type="molecule type" value="Genomic_DNA"/>
</dbReference>
<evidence type="ECO:0000313" key="6">
    <source>
        <dbReference type="EMBL" id="ALD15149.1"/>
    </source>
</evidence>
<dbReference type="GO" id="GO:0043165">
    <property type="term" value="P:Gram-negative-bacterium-type cell outer membrane assembly"/>
    <property type="evidence" value="ECO:0007669"/>
    <property type="project" value="UniProtKB-UniRule"/>
</dbReference>
<dbReference type="InterPro" id="IPR037873">
    <property type="entry name" value="BamE-like"/>
</dbReference>
<keyword evidence="1 4" id="KW-0732">Signal</keyword>
<keyword evidence="2 4" id="KW-0472">Membrane</keyword>
<keyword evidence="3 4" id="KW-0998">Cell outer membrane</keyword>